<evidence type="ECO:0000259" key="1">
    <source>
        <dbReference type="Pfam" id="PF12770"/>
    </source>
</evidence>
<proteinExistence type="predicted"/>
<comment type="caution">
    <text evidence="2">The sequence shown here is derived from an EMBL/GenBank/DDBJ whole genome shotgun (WGS) entry which is preliminary data.</text>
</comment>
<dbReference type="GeneID" id="64637991"/>
<dbReference type="InterPro" id="IPR011990">
    <property type="entry name" value="TPR-like_helical_dom_sf"/>
</dbReference>
<dbReference type="Proteomes" id="UP000807769">
    <property type="component" value="Unassembled WGS sequence"/>
</dbReference>
<name>A0A9P7J879_9AGAM</name>
<evidence type="ECO:0000313" key="2">
    <source>
        <dbReference type="EMBL" id="KAG1807480.1"/>
    </source>
</evidence>
<accession>A0A9P7J879</accession>
<dbReference type="Pfam" id="PF12770">
    <property type="entry name" value="CHAT"/>
    <property type="match status" value="1"/>
</dbReference>
<gene>
    <name evidence="2" type="ORF">BJ212DRAFT_748179</name>
</gene>
<keyword evidence="3" id="KW-1185">Reference proteome</keyword>
<reference evidence="2" key="1">
    <citation type="journal article" date="2020" name="New Phytol.">
        <title>Comparative genomics reveals dynamic genome evolution in host specialist ectomycorrhizal fungi.</title>
        <authorList>
            <person name="Lofgren L.A."/>
            <person name="Nguyen N.H."/>
            <person name="Vilgalys R."/>
            <person name="Ruytinx J."/>
            <person name="Liao H.L."/>
            <person name="Branco S."/>
            <person name="Kuo A."/>
            <person name="LaButti K."/>
            <person name="Lipzen A."/>
            <person name="Andreopoulos W."/>
            <person name="Pangilinan J."/>
            <person name="Riley R."/>
            <person name="Hundley H."/>
            <person name="Na H."/>
            <person name="Barry K."/>
            <person name="Grigoriev I.V."/>
            <person name="Stajich J.E."/>
            <person name="Kennedy P.G."/>
        </authorList>
    </citation>
    <scope>NUCLEOTIDE SEQUENCE</scope>
    <source>
        <strain evidence="2">MN1</strain>
    </source>
</reference>
<dbReference type="RefSeq" id="XP_041188083.1">
    <property type="nucleotide sequence ID" value="XM_041343975.1"/>
</dbReference>
<dbReference type="SUPFAM" id="SSF48452">
    <property type="entry name" value="TPR-like"/>
    <property type="match status" value="1"/>
</dbReference>
<evidence type="ECO:0000313" key="3">
    <source>
        <dbReference type="Proteomes" id="UP000807769"/>
    </source>
</evidence>
<sequence>MTSSWEGQSIRLEVVGGKKISVPSGRMPAGIYVSVNVNSKKCWKSAVRVLSSDSFVVWGDTVTLSPDVSPRLSVEIRASFELGRMLGRGELVGKLEISWEGLLDRDDEPFDLSFPPIRGVCPCLTLKVASVTACANDGSRLFESIDDCRIARDTDVGRIRLSEYIRGKGGVHILDDAMNYFELVLDQCPVDHPDHAAALTNLAWARLQGYIHKDLRGIYIATSLLCDALALRPRGHPDRPISLYYLTEALIWRYSYHATTVDIFKSAQLCYELLPLCSEDTYLRNIVIGKNGVDYVIRACNNLPVDASDEGICLRRLVLGLCPLGNQHNPGALDKLAKTIKARFQQCGSFDDLDQNIQFGREVVSMCPEGYPNRVTYLINLAVSLCRRFDHRGNFHDLDEAISLYEEALSLRPVGHEYHDASLDGLGRALLARFNECSDIDDINRATGLFRKALASCPPGRPNRDTRLNNLAAALITRHDKLHASDDLDEAIDLCRKSLLLLKQDEHPERHKNLFNLSMALCSRFAQTRKNEDIEEAIGLCQHSLVALPPLHPDRYFSYKWLKDAYLSRYRILPNAVDLSLAVGNFRLASKHPTQGFPERIKEAIQWARQSEVYEHESALEAYQTCLDLFDNHVARSSIILRRNAATAFDGAQSLPINAASCAIRRNDLQRGVEFEEQGRDQQWSLASRLKTPLDDLKSVNIPLADKLSELSKCLSDAQNSTGSTDRAVADRAAMAYKRLTVQWEAVVAEIRNLQGFSRFLLPPSYEDLQVAARRGPVIILIASEYSCNAIIVSASGQPHHVPFPSLTLTDLEMLKKHFASVIRDSARIGSKEPRTALIVLLRTIWDEVMLPIVNVLQRDLKLPSRSRIWLCPTAAFTSIPLHAAHPFRMNADRPGREPCLEDFYICTYIPTLSALIRARRTMTTHVTPSFAAIGQDRPGAGQGTALAAVDSELELVHKHVPPGVKFTHLSGDKATQTGALEALRSNTWVHLACHGKQDSEHPSNSRFAMRNKPLTLLDIMENDAPQAEFAFLSACHASYGDEKIPDEVIHLAAGMQFSGFKSVIGTLWEVDDAIAKHVVEGFYENMFKNLDQGVMDYTKAAWALNKATYAVKKKVPLEQRVGYIHIGL</sequence>
<dbReference type="EMBL" id="JABBWG010000043">
    <property type="protein sequence ID" value="KAG1807480.1"/>
    <property type="molecule type" value="Genomic_DNA"/>
</dbReference>
<dbReference type="AlphaFoldDB" id="A0A9P7J879"/>
<dbReference type="Pfam" id="PF13374">
    <property type="entry name" value="TPR_10"/>
    <property type="match status" value="1"/>
</dbReference>
<dbReference type="Gene3D" id="1.25.40.10">
    <property type="entry name" value="Tetratricopeptide repeat domain"/>
    <property type="match status" value="2"/>
</dbReference>
<protein>
    <submittedName>
        <fullName evidence="2">CHAT domain-containing protein</fullName>
    </submittedName>
</protein>
<dbReference type="OrthoDB" id="9991317at2759"/>
<organism evidence="2 3">
    <name type="scientific">Suillus subaureus</name>
    <dbReference type="NCBI Taxonomy" id="48587"/>
    <lineage>
        <taxon>Eukaryota</taxon>
        <taxon>Fungi</taxon>
        <taxon>Dikarya</taxon>
        <taxon>Basidiomycota</taxon>
        <taxon>Agaricomycotina</taxon>
        <taxon>Agaricomycetes</taxon>
        <taxon>Agaricomycetidae</taxon>
        <taxon>Boletales</taxon>
        <taxon>Suillineae</taxon>
        <taxon>Suillaceae</taxon>
        <taxon>Suillus</taxon>
    </lineage>
</organism>
<feature type="domain" description="CHAT" evidence="1">
    <location>
        <begin position="842"/>
        <end position="1090"/>
    </location>
</feature>
<dbReference type="InterPro" id="IPR024983">
    <property type="entry name" value="CHAT_dom"/>
</dbReference>